<dbReference type="PANTHER" id="PTHR30566">
    <property type="entry name" value="YNAI-RELATED MECHANOSENSITIVE ION CHANNEL"/>
    <property type="match status" value="1"/>
</dbReference>
<dbReference type="PANTHER" id="PTHR30566:SF5">
    <property type="entry name" value="MECHANOSENSITIVE ION CHANNEL PROTEIN 1, MITOCHONDRIAL-RELATED"/>
    <property type="match status" value="1"/>
</dbReference>
<dbReference type="SUPFAM" id="SSF50182">
    <property type="entry name" value="Sm-like ribonucleoproteins"/>
    <property type="match status" value="1"/>
</dbReference>
<sequence length="372" mass="40723">MHHFWNSIVLGNSLESYIIVAATILFVIALKRVIARLIARLIFRFIRRMGSGLDKSAFLDLVVGPIGTFLVVFVSMSSIEKLHFPAELNFDIYEVKAKTIFQAIGIVIIIASFIWLLMRLVDFIALVLRRKARSDGSPRDVQMIVFIRDFLKAVLGIIGVLMILHSAFGVDVSTVVGGLGLAGAAIALAAKESIENLIASFVIFFDKPFKAGDMLNVNNISGTVEKIGLRSTRIRTLQKTFVTVPNKQMVDSIVDNLTLRTQRKGELRLQLSLSTPAGQLDAFIAGVRKILIKDKVENSTVFLNDISGNAFLVNVDYFTAPIALDEFNAIKQQVNLDILRLMEEMGHSIAGASTTISVTGMTPGPAAQSNNG</sequence>
<reference evidence="10" key="2">
    <citation type="submission" date="2020-09" db="EMBL/GenBank/DDBJ databases">
        <authorList>
            <person name="Sun Q."/>
            <person name="Zhou Y."/>
        </authorList>
    </citation>
    <scope>NUCLEOTIDE SEQUENCE</scope>
    <source>
        <strain evidence="10">CGMCC 1.15448</strain>
    </source>
</reference>
<evidence type="ECO:0000313" key="11">
    <source>
        <dbReference type="Proteomes" id="UP000607559"/>
    </source>
</evidence>
<dbReference type="SUPFAM" id="SSF82861">
    <property type="entry name" value="Mechanosensitive channel protein MscS (YggB), transmembrane region"/>
    <property type="match status" value="1"/>
</dbReference>
<evidence type="ECO:0000256" key="5">
    <source>
        <dbReference type="ARBA" id="ARBA00022989"/>
    </source>
</evidence>
<proteinExistence type="inferred from homology"/>
<evidence type="ECO:0000259" key="8">
    <source>
        <dbReference type="Pfam" id="PF00924"/>
    </source>
</evidence>
<dbReference type="InterPro" id="IPR011014">
    <property type="entry name" value="MscS_channel_TM-2"/>
</dbReference>
<name>A0A8J2UF86_9BACT</name>
<feature type="domain" description="Mechanosensitive ion channel transmembrane helices 2/3" evidence="9">
    <location>
        <begin position="151"/>
        <end position="191"/>
    </location>
</feature>
<dbReference type="RefSeq" id="WP_188933881.1">
    <property type="nucleotide sequence ID" value="NZ_BMJC01000003.1"/>
</dbReference>
<feature type="transmembrane region" description="Helical" evidence="7">
    <location>
        <begin position="56"/>
        <end position="79"/>
    </location>
</feature>
<feature type="transmembrane region" description="Helical" evidence="7">
    <location>
        <begin position="16"/>
        <end position="35"/>
    </location>
</feature>
<dbReference type="Gene3D" id="1.10.287.1260">
    <property type="match status" value="1"/>
</dbReference>
<dbReference type="GO" id="GO:0005886">
    <property type="term" value="C:plasma membrane"/>
    <property type="evidence" value="ECO:0007669"/>
    <property type="project" value="UniProtKB-SubCell"/>
</dbReference>
<evidence type="ECO:0000256" key="3">
    <source>
        <dbReference type="ARBA" id="ARBA00022475"/>
    </source>
</evidence>
<comment type="similarity">
    <text evidence="2">Belongs to the MscS (TC 1.A.23) family.</text>
</comment>
<dbReference type="PROSITE" id="PS01246">
    <property type="entry name" value="UPF0003"/>
    <property type="match status" value="1"/>
</dbReference>
<dbReference type="InterPro" id="IPR023408">
    <property type="entry name" value="MscS_beta-dom_sf"/>
</dbReference>
<keyword evidence="5 7" id="KW-1133">Transmembrane helix</keyword>
<comment type="caution">
    <text evidence="10">The sequence shown here is derived from an EMBL/GenBank/DDBJ whole genome shotgun (WGS) entry which is preliminary data.</text>
</comment>
<accession>A0A8J2UF86</accession>
<evidence type="ECO:0000256" key="1">
    <source>
        <dbReference type="ARBA" id="ARBA00004651"/>
    </source>
</evidence>
<dbReference type="Proteomes" id="UP000607559">
    <property type="component" value="Unassembled WGS sequence"/>
</dbReference>
<dbReference type="AlphaFoldDB" id="A0A8J2UF86"/>
<evidence type="ECO:0000256" key="7">
    <source>
        <dbReference type="SAM" id="Phobius"/>
    </source>
</evidence>
<keyword evidence="3" id="KW-1003">Cell membrane</keyword>
<keyword evidence="6 7" id="KW-0472">Membrane</keyword>
<dbReference type="InterPro" id="IPR006685">
    <property type="entry name" value="MscS_channel_2nd"/>
</dbReference>
<dbReference type="InterPro" id="IPR006686">
    <property type="entry name" value="MscS_channel_CS"/>
</dbReference>
<dbReference type="InterPro" id="IPR010920">
    <property type="entry name" value="LSM_dom_sf"/>
</dbReference>
<gene>
    <name evidence="10" type="ORF">GCM10011511_34650</name>
</gene>
<protein>
    <submittedName>
        <fullName evidence="10">Putative MscS family protein</fullName>
    </submittedName>
</protein>
<dbReference type="Pfam" id="PF00924">
    <property type="entry name" value="MS_channel_2nd"/>
    <property type="match status" value="1"/>
</dbReference>
<dbReference type="GO" id="GO:0008381">
    <property type="term" value="F:mechanosensitive monoatomic ion channel activity"/>
    <property type="evidence" value="ECO:0007669"/>
    <property type="project" value="UniProtKB-ARBA"/>
</dbReference>
<evidence type="ECO:0000256" key="2">
    <source>
        <dbReference type="ARBA" id="ARBA00008017"/>
    </source>
</evidence>
<evidence type="ECO:0000256" key="4">
    <source>
        <dbReference type="ARBA" id="ARBA00022692"/>
    </source>
</evidence>
<evidence type="ECO:0000256" key="6">
    <source>
        <dbReference type="ARBA" id="ARBA00023136"/>
    </source>
</evidence>
<reference evidence="10" key="1">
    <citation type="journal article" date="2014" name="Int. J. Syst. Evol. Microbiol.">
        <title>Complete genome sequence of Corynebacterium casei LMG S-19264T (=DSM 44701T), isolated from a smear-ripened cheese.</title>
        <authorList>
            <consortium name="US DOE Joint Genome Institute (JGI-PGF)"/>
            <person name="Walter F."/>
            <person name="Albersmeier A."/>
            <person name="Kalinowski J."/>
            <person name="Ruckert C."/>
        </authorList>
    </citation>
    <scope>NUCLEOTIDE SEQUENCE</scope>
    <source>
        <strain evidence="10">CGMCC 1.15448</strain>
    </source>
</reference>
<evidence type="ECO:0000313" key="10">
    <source>
        <dbReference type="EMBL" id="GGB08163.1"/>
    </source>
</evidence>
<comment type="subcellular location">
    <subcellularLocation>
        <location evidence="1">Cell membrane</location>
        <topology evidence="1">Multi-pass membrane protein</topology>
    </subcellularLocation>
</comment>
<dbReference type="InterPro" id="IPR049142">
    <property type="entry name" value="MS_channel_1st"/>
</dbReference>
<feature type="transmembrane region" description="Helical" evidence="7">
    <location>
        <begin position="149"/>
        <end position="168"/>
    </location>
</feature>
<dbReference type="EMBL" id="BMJC01000003">
    <property type="protein sequence ID" value="GGB08163.1"/>
    <property type="molecule type" value="Genomic_DNA"/>
</dbReference>
<keyword evidence="4 7" id="KW-0812">Transmembrane</keyword>
<organism evidence="10 11">
    <name type="scientific">Puia dinghuensis</name>
    <dbReference type="NCBI Taxonomy" id="1792502"/>
    <lineage>
        <taxon>Bacteria</taxon>
        <taxon>Pseudomonadati</taxon>
        <taxon>Bacteroidota</taxon>
        <taxon>Chitinophagia</taxon>
        <taxon>Chitinophagales</taxon>
        <taxon>Chitinophagaceae</taxon>
        <taxon>Puia</taxon>
    </lineage>
</organism>
<feature type="domain" description="Mechanosensitive ion channel MscS" evidence="8">
    <location>
        <begin position="193"/>
        <end position="258"/>
    </location>
</feature>
<dbReference type="Pfam" id="PF21088">
    <property type="entry name" value="MS_channel_1st"/>
    <property type="match status" value="1"/>
</dbReference>
<feature type="transmembrane region" description="Helical" evidence="7">
    <location>
        <begin position="99"/>
        <end position="128"/>
    </location>
</feature>
<dbReference type="Gene3D" id="2.30.30.60">
    <property type="match status" value="1"/>
</dbReference>
<evidence type="ECO:0000259" key="9">
    <source>
        <dbReference type="Pfam" id="PF21088"/>
    </source>
</evidence>
<keyword evidence="11" id="KW-1185">Reference proteome</keyword>